<dbReference type="AlphaFoldDB" id="A0A8X6MMZ2"/>
<keyword evidence="6" id="KW-1185">Reference proteome</keyword>
<reference evidence="5" key="1">
    <citation type="submission" date="2020-08" db="EMBL/GenBank/DDBJ databases">
        <title>Multicomponent nature underlies the extraordinary mechanical properties of spider dragline silk.</title>
        <authorList>
            <person name="Kono N."/>
            <person name="Nakamura H."/>
            <person name="Mori M."/>
            <person name="Yoshida Y."/>
            <person name="Ohtoshi R."/>
            <person name="Malay A.D."/>
            <person name="Moran D.A.P."/>
            <person name="Tomita M."/>
            <person name="Numata K."/>
            <person name="Arakawa K."/>
        </authorList>
    </citation>
    <scope>NUCLEOTIDE SEQUENCE</scope>
</reference>
<evidence type="ECO:0000313" key="5">
    <source>
        <dbReference type="EMBL" id="GFS68787.1"/>
    </source>
</evidence>
<dbReference type="Pfam" id="PF03055">
    <property type="entry name" value="RPE65"/>
    <property type="match status" value="1"/>
</dbReference>
<dbReference type="GO" id="GO:0046872">
    <property type="term" value="F:metal ion binding"/>
    <property type="evidence" value="ECO:0007669"/>
    <property type="project" value="UniProtKB-KW"/>
</dbReference>
<protein>
    <submittedName>
        <fullName evidence="5">Beta,beta-carotene 15,15'-dioxygenase</fullName>
    </submittedName>
</protein>
<evidence type="ECO:0000256" key="3">
    <source>
        <dbReference type="ARBA" id="ARBA00023004"/>
    </source>
</evidence>
<gene>
    <name evidence="5" type="primary">NCL1_32902</name>
    <name evidence="5" type="ORF">NPIL_145701</name>
</gene>
<name>A0A8X6MMZ2_NEPPI</name>
<dbReference type="Proteomes" id="UP000887013">
    <property type="component" value="Unassembled WGS sequence"/>
</dbReference>
<dbReference type="GO" id="GO:0016702">
    <property type="term" value="F:oxidoreductase activity, acting on single donors with incorporation of molecular oxygen, incorporation of two atoms of oxygen"/>
    <property type="evidence" value="ECO:0007669"/>
    <property type="project" value="InterPro"/>
</dbReference>
<evidence type="ECO:0000256" key="2">
    <source>
        <dbReference type="ARBA" id="ARBA00022723"/>
    </source>
</evidence>
<comment type="cofactor">
    <cofactor evidence="4">
        <name>Fe(2+)</name>
        <dbReference type="ChEBI" id="CHEBI:29033"/>
    </cofactor>
    <text evidence="4">Binds 1 Fe(2+) ion per subunit.</text>
</comment>
<accession>A0A8X6MMZ2</accession>
<dbReference type="OrthoDB" id="1069523at2759"/>
<feature type="binding site" evidence="4">
    <location>
        <position position="22"/>
    </location>
    <ligand>
        <name>Fe cation</name>
        <dbReference type="ChEBI" id="CHEBI:24875"/>
        <note>catalytic</note>
    </ligand>
</feature>
<comment type="caution">
    <text evidence="5">The sequence shown here is derived from an EMBL/GenBank/DDBJ whole genome shotgun (WGS) entry which is preliminary data.</text>
</comment>
<sequence length="92" mass="10275">MDLRTGIQTTTKYVANAFFFFHHINTYEEDGHVVADIMAYSDADVLDLLFLDKLRLGTFPDECAAITTRFVLPLSTDGKEGSNLITLKNTNA</sequence>
<organism evidence="5 6">
    <name type="scientific">Nephila pilipes</name>
    <name type="common">Giant wood spider</name>
    <name type="synonym">Nephila maculata</name>
    <dbReference type="NCBI Taxonomy" id="299642"/>
    <lineage>
        <taxon>Eukaryota</taxon>
        <taxon>Metazoa</taxon>
        <taxon>Ecdysozoa</taxon>
        <taxon>Arthropoda</taxon>
        <taxon>Chelicerata</taxon>
        <taxon>Arachnida</taxon>
        <taxon>Araneae</taxon>
        <taxon>Araneomorphae</taxon>
        <taxon>Entelegynae</taxon>
        <taxon>Araneoidea</taxon>
        <taxon>Nephilidae</taxon>
        <taxon>Nephila</taxon>
    </lineage>
</organism>
<comment type="similarity">
    <text evidence="1">Belongs to the carotenoid oxygenase family.</text>
</comment>
<evidence type="ECO:0000256" key="1">
    <source>
        <dbReference type="ARBA" id="ARBA00006787"/>
    </source>
</evidence>
<dbReference type="EMBL" id="BMAW01049015">
    <property type="protein sequence ID" value="GFS68787.1"/>
    <property type="molecule type" value="Genomic_DNA"/>
</dbReference>
<evidence type="ECO:0000313" key="6">
    <source>
        <dbReference type="Proteomes" id="UP000887013"/>
    </source>
</evidence>
<proteinExistence type="inferred from homology"/>
<keyword evidence="2 4" id="KW-0479">Metal-binding</keyword>
<evidence type="ECO:0000256" key="4">
    <source>
        <dbReference type="PIRSR" id="PIRSR604294-1"/>
    </source>
</evidence>
<feature type="non-terminal residue" evidence="5">
    <location>
        <position position="92"/>
    </location>
</feature>
<keyword evidence="3 4" id="KW-0408">Iron</keyword>
<dbReference type="InterPro" id="IPR004294">
    <property type="entry name" value="Carotenoid_Oase"/>
</dbReference>